<reference evidence="9 10" key="1">
    <citation type="submission" date="2016-11" db="EMBL/GenBank/DDBJ databases">
        <authorList>
            <person name="Jaros S."/>
            <person name="Januszkiewicz K."/>
            <person name="Wedrychowicz H."/>
        </authorList>
    </citation>
    <scope>NUCLEOTIDE SEQUENCE [LARGE SCALE GENOMIC DNA]</scope>
    <source>
        <strain evidence="9 10">DSM 12906</strain>
    </source>
</reference>
<comment type="similarity">
    <text evidence="1">Belongs to the glycosyl hydrolase 20 family.</text>
</comment>
<feature type="compositionally biased region" description="Basic and acidic residues" evidence="5">
    <location>
        <begin position="420"/>
        <end position="429"/>
    </location>
</feature>
<feature type="signal peptide" evidence="6">
    <location>
        <begin position="1"/>
        <end position="21"/>
    </location>
</feature>
<feature type="compositionally biased region" description="Basic residues" evidence="5">
    <location>
        <begin position="396"/>
        <end position="419"/>
    </location>
</feature>
<dbReference type="Pfam" id="PF00728">
    <property type="entry name" value="Glyco_hydro_20"/>
    <property type="match status" value="1"/>
</dbReference>
<keyword evidence="10" id="KW-1185">Reference proteome</keyword>
<dbReference type="InterPro" id="IPR025705">
    <property type="entry name" value="Beta_hexosaminidase_sua/sub"/>
</dbReference>
<name>A0A1M6NS42_9ACTN</name>
<evidence type="ECO:0000256" key="3">
    <source>
        <dbReference type="ARBA" id="ARBA00023295"/>
    </source>
</evidence>
<evidence type="ECO:0000256" key="2">
    <source>
        <dbReference type="ARBA" id="ARBA00022801"/>
    </source>
</evidence>
<evidence type="ECO:0000313" key="9">
    <source>
        <dbReference type="EMBL" id="SHJ98539.1"/>
    </source>
</evidence>
<feature type="compositionally biased region" description="Basic and acidic residues" evidence="5">
    <location>
        <begin position="382"/>
        <end position="395"/>
    </location>
</feature>
<dbReference type="GO" id="GO:0004563">
    <property type="term" value="F:beta-N-acetylhexosaminidase activity"/>
    <property type="evidence" value="ECO:0007669"/>
    <property type="project" value="InterPro"/>
</dbReference>
<dbReference type="Gene3D" id="3.30.379.10">
    <property type="entry name" value="Chitobiase/beta-hexosaminidase domain 2-like"/>
    <property type="match status" value="1"/>
</dbReference>
<feature type="compositionally biased region" description="Basic and acidic residues" evidence="5">
    <location>
        <begin position="361"/>
        <end position="370"/>
    </location>
</feature>
<dbReference type="GO" id="GO:0005975">
    <property type="term" value="P:carbohydrate metabolic process"/>
    <property type="evidence" value="ECO:0007669"/>
    <property type="project" value="InterPro"/>
</dbReference>
<proteinExistence type="inferred from homology"/>
<sequence length="429" mass="46829">MKSIISIAAAAALVAGVVATGAPPQRAEAASPPIQTTTSGAPATIPALANWTAGDGGFEFEATTSVVAAAAQSKVASQLATDLTNALESDVTVETSGASNGDVQLNLDASTKAQLGEEGYRVVVGDTISITAATEAGLFYGGQSVTQWAVQAGLTKSVPAGSATDVPAYSVRGAGVCACIIQISEEKFEETIKEMAYYKMNELWLEIKVESESLPLATFWSYYTHEQAQRLSKFAADHHVRIVAEVNSPGHMEPWIAPYPELQLVNKDGVRQSSQLDITKPEALTTVTTLADEYFEHFDTDYWHMGADEYLLGSGQLTDFPQFLETAQANWGPTAKEIDVFIDFINQVNGARQEQGQDPADLERRPEALQHRRTRQGHHRRVLDARGPDPDSDPHPRKRHGQRRRTPLLHPQRRVGFRRRPLERELDAE</sequence>
<feature type="domain" description="Glycoside hydrolase family 20 catalytic" evidence="7">
    <location>
        <begin position="183"/>
        <end position="317"/>
    </location>
</feature>
<dbReference type="PANTHER" id="PTHR43678:SF1">
    <property type="entry name" value="BETA-N-ACETYLHEXOSAMINIDASE"/>
    <property type="match status" value="1"/>
</dbReference>
<feature type="compositionally biased region" description="Basic residues" evidence="5">
    <location>
        <begin position="371"/>
        <end position="381"/>
    </location>
</feature>
<keyword evidence="3" id="KW-0326">Glycosidase</keyword>
<dbReference type="EMBL" id="FQZG01000127">
    <property type="protein sequence ID" value="SHJ98539.1"/>
    <property type="molecule type" value="Genomic_DNA"/>
</dbReference>
<dbReference type="STRING" id="1123357.SAMN02745244_03703"/>
<feature type="domain" description="Beta-hexosaminidase bacterial type N-terminal" evidence="8">
    <location>
        <begin position="42"/>
        <end position="165"/>
    </location>
</feature>
<dbReference type="SUPFAM" id="SSF51445">
    <property type="entry name" value="(Trans)glycosidases"/>
    <property type="match status" value="1"/>
</dbReference>
<dbReference type="PRINTS" id="PR00738">
    <property type="entry name" value="GLHYDRLASE20"/>
</dbReference>
<evidence type="ECO:0000259" key="7">
    <source>
        <dbReference type="Pfam" id="PF00728"/>
    </source>
</evidence>
<dbReference type="InterPro" id="IPR029018">
    <property type="entry name" value="Hex-like_dom2"/>
</dbReference>
<evidence type="ECO:0000259" key="8">
    <source>
        <dbReference type="Pfam" id="PF02838"/>
    </source>
</evidence>
<organism evidence="9 10">
    <name type="scientific">Tessaracoccus bendigoensis DSM 12906</name>
    <dbReference type="NCBI Taxonomy" id="1123357"/>
    <lineage>
        <taxon>Bacteria</taxon>
        <taxon>Bacillati</taxon>
        <taxon>Actinomycetota</taxon>
        <taxon>Actinomycetes</taxon>
        <taxon>Propionibacteriales</taxon>
        <taxon>Propionibacteriaceae</taxon>
        <taxon>Tessaracoccus</taxon>
    </lineage>
</organism>
<dbReference type="InterPro" id="IPR015882">
    <property type="entry name" value="HEX_bac_N"/>
</dbReference>
<evidence type="ECO:0000256" key="1">
    <source>
        <dbReference type="ARBA" id="ARBA00006285"/>
    </source>
</evidence>
<dbReference type="Proteomes" id="UP000184512">
    <property type="component" value="Unassembled WGS sequence"/>
</dbReference>
<evidence type="ECO:0000256" key="4">
    <source>
        <dbReference type="PIRSR" id="PIRSR625705-1"/>
    </source>
</evidence>
<evidence type="ECO:0000256" key="5">
    <source>
        <dbReference type="SAM" id="MobiDB-lite"/>
    </source>
</evidence>
<accession>A0A1M6NS42</accession>
<dbReference type="PANTHER" id="PTHR43678">
    <property type="entry name" value="PUTATIVE (AFU_ORTHOLOGUE AFUA_2G00640)-RELATED"/>
    <property type="match status" value="1"/>
</dbReference>
<dbReference type="Pfam" id="PF02838">
    <property type="entry name" value="Glyco_hydro_20b"/>
    <property type="match status" value="1"/>
</dbReference>
<dbReference type="InterPro" id="IPR052764">
    <property type="entry name" value="GH20_Enzymes"/>
</dbReference>
<feature type="active site" description="Proton donor" evidence="4">
    <location>
        <position position="309"/>
    </location>
</feature>
<dbReference type="Gene3D" id="3.20.20.80">
    <property type="entry name" value="Glycosidases"/>
    <property type="match status" value="1"/>
</dbReference>
<protein>
    <submittedName>
        <fullName evidence="9">Glycosyl hydrolase family 20, catalytic domain</fullName>
    </submittedName>
</protein>
<gene>
    <name evidence="9" type="ORF">SAMN02745244_03703</name>
</gene>
<evidence type="ECO:0000256" key="6">
    <source>
        <dbReference type="SAM" id="SignalP"/>
    </source>
</evidence>
<dbReference type="AlphaFoldDB" id="A0A1M6NS42"/>
<keyword evidence="2 9" id="KW-0378">Hydrolase</keyword>
<evidence type="ECO:0000313" key="10">
    <source>
        <dbReference type="Proteomes" id="UP000184512"/>
    </source>
</evidence>
<dbReference type="InterPro" id="IPR015883">
    <property type="entry name" value="Glyco_hydro_20_cat"/>
</dbReference>
<feature type="chain" id="PRO_5038501146" evidence="6">
    <location>
        <begin position="22"/>
        <end position="429"/>
    </location>
</feature>
<feature type="region of interest" description="Disordered" evidence="5">
    <location>
        <begin position="352"/>
        <end position="429"/>
    </location>
</feature>
<dbReference type="InterPro" id="IPR017853">
    <property type="entry name" value="GH"/>
</dbReference>
<dbReference type="SUPFAM" id="SSF55545">
    <property type="entry name" value="beta-N-acetylhexosaminidase-like domain"/>
    <property type="match status" value="1"/>
</dbReference>
<keyword evidence="6" id="KW-0732">Signal</keyword>